<dbReference type="PANTHER" id="PTHR44267">
    <property type="entry name" value="WD REPEAT-CONTAINING PROTEIN 43"/>
    <property type="match status" value="1"/>
</dbReference>
<evidence type="ECO:0000256" key="3">
    <source>
        <dbReference type="ARBA" id="ARBA00038335"/>
    </source>
</evidence>
<organism evidence="5 6">
    <name type="scientific">Nepenthes gracilis</name>
    <name type="common">Slender pitcher plant</name>
    <dbReference type="NCBI Taxonomy" id="150966"/>
    <lineage>
        <taxon>Eukaryota</taxon>
        <taxon>Viridiplantae</taxon>
        <taxon>Streptophyta</taxon>
        <taxon>Embryophyta</taxon>
        <taxon>Tracheophyta</taxon>
        <taxon>Spermatophyta</taxon>
        <taxon>Magnoliopsida</taxon>
        <taxon>eudicotyledons</taxon>
        <taxon>Gunneridae</taxon>
        <taxon>Pentapetalae</taxon>
        <taxon>Caryophyllales</taxon>
        <taxon>Nepenthaceae</taxon>
        <taxon>Nepenthes</taxon>
    </lineage>
</organism>
<dbReference type="PANTHER" id="PTHR44267:SF1">
    <property type="entry name" value="WD REPEAT-CONTAINING PROTEIN 43"/>
    <property type="match status" value="1"/>
</dbReference>
<comment type="subcellular location">
    <subcellularLocation>
        <location evidence="1">Nucleus</location>
    </subcellularLocation>
</comment>
<evidence type="ECO:0000313" key="6">
    <source>
        <dbReference type="Proteomes" id="UP001279734"/>
    </source>
</evidence>
<dbReference type="InterPro" id="IPR052414">
    <property type="entry name" value="U3_snoRNA-assoc_WDR"/>
</dbReference>
<evidence type="ECO:0000259" key="4">
    <source>
        <dbReference type="Pfam" id="PF04003"/>
    </source>
</evidence>
<keyword evidence="6" id="KW-1185">Reference proteome</keyword>
<dbReference type="InterPro" id="IPR007148">
    <property type="entry name" value="SSU_processome_Utp12"/>
</dbReference>
<gene>
    <name evidence="5" type="ORF">Nepgr_017227</name>
</gene>
<keyword evidence="2" id="KW-0539">Nucleus</keyword>
<dbReference type="GO" id="GO:0005730">
    <property type="term" value="C:nucleolus"/>
    <property type="evidence" value="ECO:0007669"/>
    <property type="project" value="TreeGrafter"/>
</dbReference>
<evidence type="ECO:0000256" key="2">
    <source>
        <dbReference type="ARBA" id="ARBA00023242"/>
    </source>
</evidence>
<accession>A0AAD3SRM4</accession>
<comment type="similarity">
    <text evidence="3">Belongs to the UTP5 family.</text>
</comment>
<sequence>MGCDDKALEASVDKVMRKKSKNKRGASDPDDAFTEKTIDISFIEATDGMQIDDNEPTIAEKLSVVDLTNNGTAEVQEMQEPTLTQLPSADSVIVLLKQALHADDRGVLLDCLYNQDEKVIANSISLLNPADIFKLLDSLIFIVQSRGAVLVCALPWLRSLLLQHASRIMSQESSLVALNSLYQLIESRVSTFGPASRLSSYLDYLCAGITDDGVDEFDSIVPVVYDDKDESVHIKEKGNLKENNGELNAPIQALLQTTNKEEGNELHHRRGGQTHRAGRTDYLIKDFSGLIPAPRLRNFTSFSVSLISLTEVLEALQKKNGRIKQLNFRFWCFLRVWVAMSASLG</sequence>
<proteinExistence type="inferred from homology"/>
<evidence type="ECO:0000313" key="5">
    <source>
        <dbReference type="EMBL" id="GMH15386.1"/>
    </source>
</evidence>
<dbReference type="Pfam" id="PF04003">
    <property type="entry name" value="Utp12"/>
    <property type="match status" value="1"/>
</dbReference>
<name>A0AAD3SRM4_NEPGR</name>
<evidence type="ECO:0000256" key="1">
    <source>
        <dbReference type="ARBA" id="ARBA00004123"/>
    </source>
</evidence>
<dbReference type="EMBL" id="BSYO01000015">
    <property type="protein sequence ID" value="GMH15386.1"/>
    <property type="molecule type" value="Genomic_DNA"/>
</dbReference>
<feature type="domain" description="Small-subunit processome Utp12" evidence="4">
    <location>
        <begin position="104"/>
        <end position="206"/>
    </location>
</feature>
<protein>
    <recommendedName>
        <fullName evidence="4">Small-subunit processome Utp12 domain-containing protein</fullName>
    </recommendedName>
</protein>
<dbReference type="Proteomes" id="UP001279734">
    <property type="component" value="Unassembled WGS sequence"/>
</dbReference>
<comment type="caution">
    <text evidence="5">The sequence shown here is derived from an EMBL/GenBank/DDBJ whole genome shotgun (WGS) entry which is preliminary data.</text>
</comment>
<dbReference type="GO" id="GO:0000462">
    <property type="term" value="P:maturation of SSU-rRNA from tricistronic rRNA transcript (SSU-rRNA, 5.8S rRNA, LSU-rRNA)"/>
    <property type="evidence" value="ECO:0007669"/>
    <property type="project" value="TreeGrafter"/>
</dbReference>
<reference evidence="5" key="1">
    <citation type="submission" date="2023-05" db="EMBL/GenBank/DDBJ databases">
        <title>Nepenthes gracilis genome sequencing.</title>
        <authorList>
            <person name="Fukushima K."/>
        </authorList>
    </citation>
    <scope>NUCLEOTIDE SEQUENCE</scope>
    <source>
        <strain evidence="5">SING2019-196</strain>
    </source>
</reference>
<dbReference type="AlphaFoldDB" id="A0AAD3SRM4"/>